<sequence>MSQPWRHIIQDLTSELERQDAKLQDLELENQRLRIAGLAPMVTSQSLRTTAAASSPIGPKSSNDVLDSWKSEPTQSREIEKSEDPPNDDSERGFSIARAKSKTGPTRRLWYVINPQSNSYASWQLVTTFALAFVVTAVPYQVGLLELRWDILMMVSCMVDSVFLWDMVLQFFTMYPRVTARGLQWEDSLSKIATHYLKTWFPIDLITIIPFDVIELASGADHMSAFKGTKAIRALRLLKLMRVVKTSRWLHKLEIAVSIPYQQFALARFLLILLLVCHWLACVWSMTLQLADPGLPQWISDIESVDLQFGITTKDSPWRIYLTAFYFCSYTMTSVGYGDIYPQNSFERIVCILIILTAGLCWAYVLGEVCAIVSDMNSETQAFRKKMTDLNTMMSEQGLPNELRCRLRSFFLQNRHQALHVTRQRLRDSMSPQLQSEVCIALNFAWIQRVTFFSQFMALIEETEEKGLDADPFRMCIADISRQLDCGAFAQGERFDNVQVLYILSKGLVALNSRVGSNGAVWGEDFVLSDVTLIRPVRGFALTYLEVLFLTRAKFMKVIERRKITCPQLGQIVRRFCVRLAVRRGIVSHARITSAHEEVRRTQAALSSGVQPPPSDQLPGMVAPGAVPDMLEDM</sequence>
<evidence type="ECO:0000313" key="9">
    <source>
        <dbReference type="EMBL" id="CAJ1386986.1"/>
    </source>
</evidence>
<evidence type="ECO:0000313" key="10">
    <source>
        <dbReference type="Proteomes" id="UP001178507"/>
    </source>
</evidence>
<proteinExistence type="predicted"/>
<dbReference type="InterPro" id="IPR050818">
    <property type="entry name" value="KCNH_animal-type"/>
</dbReference>
<feature type="region of interest" description="Disordered" evidence="6">
    <location>
        <begin position="603"/>
        <end position="623"/>
    </location>
</feature>
<dbReference type="PANTHER" id="PTHR10217:SF435">
    <property type="entry name" value="POTASSIUM VOLTAGE-GATED CHANNEL PROTEIN EAG"/>
    <property type="match status" value="1"/>
</dbReference>
<protein>
    <recommendedName>
        <fullName evidence="8">Ion transport domain-containing protein</fullName>
    </recommendedName>
</protein>
<gene>
    <name evidence="9" type="ORF">EVOR1521_LOCUS13147</name>
</gene>
<evidence type="ECO:0000256" key="7">
    <source>
        <dbReference type="SAM" id="Phobius"/>
    </source>
</evidence>
<feature type="transmembrane region" description="Helical" evidence="7">
    <location>
        <begin position="151"/>
        <end position="172"/>
    </location>
</feature>
<evidence type="ECO:0000256" key="5">
    <source>
        <dbReference type="SAM" id="Coils"/>
    </source>
</evidence>
<feature type="region of interest" description="Disordered" evidence="6">
    <location>
        <begin position="44"/>
        <end position="93"/>
    </location>
</feature>
<dbReference type="Pfam" id="PF00520">
    <property type="entry name" value="Ion_trans"/>
    <property type="match status" value="1"/>
</dbReference>
<comment type="caution">
    <text evidence="9">The sequence shown here is derived from an EMBL/GenBank/DDBJ whole genome shotgun (WGS) entry which is preliminary data.</text>
</comment>
<evidence type="ECO:0000256" key="4">
    <source>
        <dbReference type="ARBA" id="ARBA00023136"/>
    </source>
</evidence>
<evidence type="ECO:0000256" key="2">
    <source>
        <dbReference type="ARBA" id="ARBA00022692"/>
    </source>
</evidence>
<feature type="transmembrane region" description="Helical" evidence="7">
    <location>
        <begin position="269"/>
        <end position="291"/>
    </location>
</feature>
<dbReference type="Gene3D" id="1.10.287.630">
    <property type="entry name" value="Helix hairpin bin"/>
    <property type="match status" value="1"/>
</dbReference>
<dbReference type="Proteomes" id="UP001178507">
    <property type="component" value="Unassembled WGS sequence"/>
</dbReference>
<feature type="compositionally biased region" description="Basic and acidic residues" evidence="6">
    <location>
        <begin position="67"/>
        <end position="92"/>
    </location>
</feature>
<dbReference type="Gene3D" id="1.10.287.70">
    <property type="match status" value="1"/>
</dbReference>
<organism evidence="9 10">
    <name type="scientific">Effrenium voratum</name>
    <dbReference type="NCBI Taxonomy" id="2562239"/>
    <lineage>
        <taxon>Eukaryota</taxon>
        <taxon>Sar</taxon>
        <taxon>Alveolata</taxon>
        <taxon>Dinophyceae</taxon>
        <taxon>Suessiales</taxon>
        <taxon>Symbiodiniaceae</taxon>
        <taxon>Effrenium</taxon>
    </lineage>
</organism>
<keyword evidence="10" id="KW-1185">Reference proteome</keyword>
<feature type="domain" description="Ion transport" evidence="8">
    <location>
        <begin position="123"/>
        <end position="380"/>
    </location>
</feature>
<keyword evidence="3 7" id="KW-1133">Transmembrane helix</keyword>
<dbReference type="SUPFAM" id="SSF51206">
    <property type="entry name" value="cAMP-binding domain-like"/>
    <property type="match status" value="1"/>
</dbReference>
<dbReference type="SUPFAM" id="SSF81324">
    <property type="entry name" value="Voltage-gated potassium channels"/>
    <property type="match status" value="1"/>
</dbReference>
<evidence type="ECO:0000256" key="6">
    <source>
        <dbReference type="SAM" id="MobiDB-lite"/>
    </source>
</evidence>
<dbReference type="PRINTS" id="PR01463">
    <property type="entry name" value="EAGCHANLFMLY"/>
</dbReference>
<dbReference type="GO" id="GO:0042391">
    <property type="term" value="P:regulation of membrane potential"/>
    <property type="evidence" value="ECO:0007669"/>
    <property type="project" value="TreeGrafter"/>
</dbReference>
<feature type="transmembrane region" description="Helical" evidence="7">
    <location>
        <begin position="349"/>
        <end position="367"/>
    </location>
</feature>
<dbReference type="EMBL" id="CAUJNA010001446">
    <property type="protein sequence ID" value="CAJ1386986.1"/>
    <property type="molecule type" value="Genomic_DNA"/>
</dbReference>
<keyword evidence="4 7" id="KW-0472">Membrane</keyword>
<name>A0AA36MUY3_9DINO</name>
<evidence type="ECO:0000256" key="1">
    <source>
        <dbReference type="ARBA" id="ARBA00004141"/>
    </source>
</evidence>
<keyword evidence="5" id="KW-0175">Coiled coil</keyword>
<dbReference type="InterPro" id="IPR005821">
    <property type="entry name" value="Ion_trans_dom"/>
</dbReference>
<dbReference type="InterPro" id="IPR003938">
    <property type="entry name" value="K_chnl_volt-dep_EAG/ELK/ERG"/>
</dbReference>
<evidence type="ECO:0000256" key="3">
    <source>
        <dbReference type="ARBA" id="ARBA00022989"/>
    </source>
</evidence>
<feature type="transmembrane region" description="Helical" evidence="7">
    <location>
        <begin position="120"/>
        <end position="139"/>
    </location>
</feature>
<dbReference type="PANTHER" id="PTHR10217">
    <property type="entry name" value="VOLTAGE AND LIGAND GATED POTASSIUM CHANNEL"/>
    <property type="match status" value="1"/>
</dbReference>
<dbReference type="GO" id="GO:0005249">
    <property type="term" value="F:voltage-gated potassium channel activity"/>
    <property type="evidence" value="ECO:0007669"/>
    <property type="project" value="InterPro"/>
</dbReference>
<evidence type="ECO:0000259" key="8">
    <source>
        <dbReference type="Pfam" id="PF00520"/>
    </source>
</evidence>
<feature type="compositionally biased region" description="Polar residues" evidence="6">
    <location>
        <begin position="44"/>
        <end position="53"/>
    </location>
</feature>
<comment type="subcellular location">
    <subcellularLocation>
        <location evidence="1">Membrane</location>
        <topology evidence="1">Multi-pass membrane protein</topology>
    </subcellularLocation>
</comment>
<dbReference type="AlphaFoldDB" id="A0AA36MUY3"/>
<dbReference type="InterPro" id="IPR018490">
    <property type="entry name" value="cNMP-bd_dom_sf"/>
</dbReference>
<dbReference type="GO" id="GO:0005886">
    <property type="term" value="C:plasma membrane"/>
    <property type="evidence" value="ECO:0007669"/>
    <property type="project" value="TreeGrafter"/>
</dbReference>
<reference evidence="9" key="1">
    <citation type="submission" date="2023-08" db="EMBL/GenBank/DDBJ databases">
        <authorList>
            <person name="Chen Y."/>
            <person name="Shah S."/>
            <person name="Dougan E. K."/>
            <person name="Thang M."/>
            <person name="Chan C."/>
        </authorList>
    </citation>
    <scope>NUCLEOTIDE SEQUENCE</scope>
</reference>
<keyword evidence="2 7" id="KW-0812">Transmembrane</keyword>
<feature type="coiled-coil region" evidence="5">
    <location>
        <begin position="9"/>
        <end position="36"/>
    </location>
</feature>
<feature type="transmembrane region" description="Helical" evidence="7">
    <location>
        <begin position="318"/>
        <end position="337"/>
    </location>
</feature>
<accession>A0AA36MUY3</accession>